<protein>
    <recommendedName>
        <fullName evidence="3">K Homology domain-containing protein</fullName>
    </recommendedName>
</protein>
<evidence type="ECO:0000313" key="4">
    <source>
        <dbReference type="EMBL" id="VEL15825.1"/>
    </source>
</evidence>
<accession>A0A3S5AGF1</accession>
<organism evidence="4 5">
    <name type="scientific">Protopolystoma xenopodis</name>
    <dbReference type="NCBI Taxonomy" id="117903"/>
    <lineage>
        <taxon>Eukaryota</taxon>
        <taxon>Metazoa</taxon>
        <taxon>Spiralia</taxon>
        <taxon>Lophotrochozoa</taxon>
        <taxon>Platyhelminthes</taxon>
        <taxon>Monogenea</taxon>
        <taxon>Polyopisthocotylea</taxon>
        <taxon>Polystomatidea</taxon>
        <taxon>Polystomatidae</taxon>
        <taxon>Protopolystoma</taxon>
    </lineage>
</organism>
<dbReference type="AlphaFoldDB" id="A0A3S5AGF1"/>
<name>A0A3S5AGF1_9PLAT</name>
<dbReference type="OrthoDB" id="424249at2759"/>
<evidence type="ECO:0000313" key="5">
    <source>
        <dbReference type="Proteomes" id="UP000784294"/>
    </source>
</evidence>
<dbReference type="InterPro" id="IPR004088">
    <property type="entry name" value="KH_dom_type_1"/>
</dbReference>
<reference evidence="4" key="1">
    <citation type="submission" date="2018-11" db="EMBL/GenBank/DDBJ databases">
        <authorList>
            <consortium name="Pathogen Informatics"/>
        </authorList>
    </citation>
    <scope>NUCLEOTIDE SEQUENCE</scope>
</reference>
<evidence type="ECO:0000256" key="2">
    <source>
        <dbReference type="SAM" id="MobiDB-lite"/>
    </source>
</evidence>
<feature type="domain" description="K Homology" evidence="3">
    <location>
        <begin position="3"/>
        <end position="49"/>
    </location>
</feature>
<dbReference type="SUPFAM" id="SSF54791">
    <property type="entry name" value="Eukaryotic type KH-domain (KH-domain type I)"/>
    <property type="match status" value="1"/>
</dbReference>
<dbReference type="GO" id="GO:0003723">
    <property type="term" value="F:RNA binding"/>
    <property type="evidence" value="ECO:0007669"/>
    <property type="project" value="UniProtKB-UniRule"/>
</dbReference>
<keyword evidence="5" id="KW-1185">Reference proteome</keyword>
<evidence type="ECO:0000259" key="3">
    <source>
        <dbReference type="Pfam" id="PF00013"/>
    </source>
</evidence>
<dbReference type="Proteomes" id="UP000784294">
    <property type="component" value="Unassembled WGS sequence"/>
</dbReference>
<proteinExistence type="predicted"/>
<sequence>MHICVPRRFVGRLIGRQTANIQSVIDKSGVSHIHFNDHPAGPPSPSPAGTDDAVIANGVSGNRFPLIISYETHQAWETWLEAHFMKQFLGDGAHKSPPALPAGVPPPPAPPPLGYRHNILIRVSTFCISVISQHLQSFGIRYSLWRIIELRSVLTEEHCCS</sequence>
<dbReference type="EMBL" id="CAAALY010026070">
    <property type="protein sequence ID" value="VEL15825.1"/>
    <property type="molecule type" value="Genomic_DNA"/>
</dbReference>
<dbReference type="Pfam" id="PF00013">
    <property type="entry name" value="KH_1"/>
    <property type="match status" value="1"/>
</dbReference>
<dbReference type="Gene3D" id="3.30.1370.10">
    <property type="entry name" value="K Homology domain, type 1"/>
    <property type="match status" value="1"/>
</dbReference>
<dbReference type="PROSITE" id="PS50084">
    <property type="entry name" value="KH_TYPE_1"/>
    <property type="match status" value="1"/>
</dbReference>
<gene>
    <name evidence="4" type="ORF">PXEA_LOCUS9265</name>
</gene>
<evidence type="ECO:0000256" key="1">
    <source>
        <dbReference type="PROSITE-ProRule" id="PRU00117"/>
    </source>
</evidence>
<feature type="region of interest" description="Disordered" evidence="2">
    <location>
        <begin position="32"/>
        <end position="53"/>
    </location>
</feature>
<comment type="caution">
    <text evidence="4">The sequence shown here is derived from an EMBL/GenBank/DDBJ whole genome shotgun (WGS) entry which is preliminary data.</text>
</comment>
<dbReference type="InterPro" id="IPR036612">
    <property type="entry name" value="KH_dom_type_1_sf"/>
</dbReference>
<keyword evidence="1" id="KW-0694">RNA-binding</keyword>